<gene>
    <name evidence="1" type="ORF">UFOPK4095_00212</name>
</gene>
<dbReference type="EMBL" id="CAFBPI010000007">
    <property type="protein sequence ID" value="CAB5006230.1"/>
    <property type="molecule type" value="Genomic_DNA"/>
</dbReference>
<evidence type="ECO:0000313" key="1">
    <source>
        <dbReference type="EMBL" id="CAB5006230.1"/>
    </source>
</evidence>
<proteinExistence type="predicted"/>
<dbReference type="AlphaFoldDB" id="A0A6J7PKW9"/>
<organism evidence="1">
    <name type="scientific">freshwater metagenome</name>
    <dbReference type="NCBI Taxonomy" id="449393"/>
    <lineage>
        <taxon>unclassified sequences</taxon>
        <taxon>metagenomes</taxon>
        <taxon>ecological metagenomes</taxon>
    </lineage>
</organism>
<name>A0A6J7PKW9_9ZZZZ</name>
<sequence length="231" mass="24300">MPAFVASLATTDARPKTLVIRQEGPELNYFVSRGTDLALGEPDVVVPMPPELEDAIVGALSGTALTSSRIIGGYGIKYLFVKNPADPNLVRTIDGIGGFTRSSSTSSGVIWRVLAANPRVAMIASDGKISTLPSGSIGAQGEVETIGKISLGEKSDSGWKLLLNGQPVEISHNSNGVPQFILTEPGAINLLHDGTKRRALVSLELIALLAVIVLSLPAGRRRSEVPIEELV</sequence>
<protein>
    <submittedName>
        <fullName evidence="1">Unannotated protein</fullName>
    </submittedName>
</protein>
<accession>A0A6J7PKW9</accession>
<reference evidence="1" key="1">
    <citation type="submission" date="2020-05" db="EMBL/GenBank/DDBJ databases">
        <authorList>
            <person name="Chiriac C."/>
            <person name="Salcher M."/>
            <person name="Ghai R."/>
            <person name="Kavagutti S V."/>
        </authorList>
    </citation>
    <scope>NUCLEOTIDE SEQUENCE</scope>
</reference>